<proteinExistence type="predicted"/>
<dbReference type="Proteomes" id="UP000291469">
    <property type="component" value="Chromosome"/>
</dbReference>
<dbReference type="AlphaFoldDB" id="A0A411YH17"/>
<dbReference type="InterPro" id="IPR006059">
    <property type="entry name" value="SBP"/>
</dbReference>
<protein>
    <submittedName>
        <fullName evidence="2">Extracellular solute-binding protein</fullName>
    </submittedName>
</protein>
<dbReference type="PANTHER" id="PTHR30006:SF2">
    <property type="entry name" value="ABC TRANSPORTER SUBSTRATE-BINDING PROTEIN"/>
    <property type="match status" value="1"/>
</dbReference>
<keyword evidence="1" id="KW-0732">Signal</keyword>
<gene>
    <name evidence="2" type="ORF">ER308_13910</name>
</gene>
<organism evidence="2 3">
    <name type="scientific">Egibacter rhizosphaerae</name>
    <dbReference type="NCBI Taxonomy" id="1670831"/>
    <lineage>
        <taxon>Bacteria</taxon>
        <taxon>Bacillati</taxon>
        <taxon>Actinomycetota</taxon>
        <taxon>Nitriliruptoria</taxon>
        <taxon>Egibacterales</taxon>
        <taxon>Egibacteraceae</taxon>
        <taxon>Egibacter</taxon>
    </lineage>
</organism>
<name>A0A411YH17_9ACTN</name>
<dbReference type="Gene3D" id="3.40.190.10">
    <property type="entry name" value="Periplasmic binding protein-like II"/>
    <property type="match status" value="2"/>
</dbReference>
<dbReference type="OrthoDB" id="9769319at2"/>
<keyword evidence="3" id="KW-1185">Reference proteome</keyword>
<dbReference type="RefSeq" id="WP_131155543.1">
    <property type="nucleotide sequence ID" value="NZ_CP036402.1"/>
</dbReference>
<dbReference type="SUPFAM" id="SSF53850">
    <property type="entry name" value="Periplasmic binding protein-like II"/>
    <property type="match status" value="1"/>
</dbReference>
<dbReference type="Pfam" id="PF13416">
    <property type="entry name" value="SBP_bac_8"/>
    <property type="match status" value="1"/>
</dbReference>
<evidence type="ECO:0000313" key="3">
    <source>
        <dbReference type="Proteomes" id="UP000291469"/>
    </source>
</evidence>
<dbReference type="KEGG" id="erz:ER308_13910"/>
<dbReference type="PANTHER" id="PTHR30006">
    <property type="entry name" value="THIAMINE-BINDING PERIPLASMIC PROTEIN-RELATED"/>
    <property type="match status" value="1"/>
</dbReference>
<reference evidence="2 3" key="1">
    <citation type="submission" date="2019-01" db="EMBL/GenBank/DDBJ databases">
        <title>Egibacter rhizosphaerae EGI 80759T.</title>
        <authorList>
            <person name="Chen D.-D."/>
            <person name="Tian Y."/>
            <person name="Jiao J.-Y."/>
            <person name="Zhang X.-T."/>
            <person name="Zhang Y.-G."/>
            <person name="Zhang Y."/>
            <person name="Xiao M."/>
            <person name="Shu W.-S."/>
            <person name="Li W.-J."/>
        </authorList>
    </citation>
    <scope>NUCLEOTIDE SEQUENCE [LARGE SCALE GENOMIC DNA]</scope>
    <source>
        <strain evidence="2 3">EGI 80759</strain>
    </source>
</reference>
<sequence>MFSTSLGVVSTGWRCLIPLALLGSAVLVGCGNGSDVDGADGTDDSSEEASDDFEGETIRLASFGGTWHDAFNEHVGDEFESETGATIEYVEGNPGDNFARLLAAGGGDPGFDVAIFDETQIAELIDRELIDEIDASSAPNVEGVFDEAVIEPGYTPALTWYRLAFGYNEAALEDAGVDTPPDSWEALWHEDLAGRVAVPDSSVEMALPTLVMANLLAGREDMSNLEPGYDRLSELEVNQVYSSSAAVDTQIVSGDVWAWTTTPGRVYQLQEQGEPVELVFPTVEGYEGILVRSTAMQVMADLDGETRALAHRLIDMHFDPDALVPMMEETETEPTVVEASESLDADAVEEDRFLTEEDVDDLYTMPVDDLVPQTDEIADRWPGLFGN</sequence>
<evidence type="ECO:0000313" key="2">
    <source>
        <dbReference type="EMBL" id="QBI20548.1"/>
    </source>
</evidence>
<evidence type="ECO:0000256" key="1">
    <source>
        <dbReference type="ARBA" id="ARBA00022729"/>
    </source>
</evidence>
<accession>A0A411YH17</accession>
<dbReference type="EMBL" id="CP036402">
    <property type="protein sequence ID" value="QBI20548.1"/>
    <property type="molecule type" value="Genomic_DNA"/>
</dbReference>